<proteinExistence type="predicted"/>
<keyword evidence="3" id="KW-1185">Reference proteome</keyword>
<feature type="chain" id="PRO_5045779720" evidence="1">
    <location>
        <begin position="23"/>
        <end position="102"/>
    </location>
</feature>
<accession>A0ABY7EWI8</accession>
<feature type="signal peptide" evidence="1">
    <location>
        <begin position="1"/>
        <end position="22"/>
    </location>
</feature>
<sequence length="102" mass="10951">MERKQQYMIFVIAITLVVVCLSVKPDDCDPSDMCNNGKSKPKCRSPDVGCKPNEVAEGNCSLTLCCASPASDAECQCISGEPGNSGCIKCCRPDKSNKLKDE</sequence>
<evidence type="ECO:0000313" key="3">
    <source>
        <dbReference type="Proteomes" id="UP001164746"/>
    </source>
</evidence>
<reference evidence="2" key="1">
    <citation type="submission" date="2022-11" db="EMBL/GenBank/DDBJ databases">
        <title>Centuries of genome instability and evolution in soft-shell clam transmissible cancer (bioRxiv).</title>
        <authorList>
            <person name="Hart S.F.M."/>
            <person name="Yonemitsu M.A."/>
            <person name="Giersch R.M."/>
            <person name="Beal B.F."/>
            <person name="Arriagada G."/>
            <person name="Davis B.W."/>
            <person name="Ostrander E.A."/>
            <person name="Goff S.P."/>
            <person name="Metzger M.J."/>
        </authorList>
    </citation>
    <scope>NUCLEOTIDE SEQUENCE</scope>
    <source>
        <strain evidence="2">MELC-2E11</strain>
        <tissue evidence="2">Siphon/mantle</tissue>
    </source>
</reference>
<evidence type="ECO:0000313" key="2">
    <source>
        <dbReference type="EMBL" id="WAR14313.1"/>
    </source>
</evidence>
<keyword evidence="1" id="KW-0732">Signal</keyword>
<gene>
    <name evidence="2" type="ORF">MAR_004418</name>
</gene>
<dbReference type="Proteomes" id="UP001164746">
    <property type="component" value="Chromosome 9"/>
</dbReference>
<protein>
    <submittedName>
        <fullName evidence="2">Uncharacterized protein</fullName>
    </submittedName>
</protein>
<organism evidence="2 3">
    <name type="scientific">Mya arenaria</name>
    <name type="common">Soft-shell clam</name>
    <dbReference type="NCBI Taxonomy" id="6604"/>
    <lineage>
        <taxon>Eukaryota</taxon>
        <taxon>Metazoa</taxon>
        <taxon>Spiralia</taxon>
        <taxon>Lophotrochozoa</taxon>
        <taxon>Mollusca</taxon>
        <taxon>Bivalvia</taxon>
        <taxon>Autobranchia</taxon>
        <taxon>Heteroconchia</taxon>
        <taxon>Euheterodonta</taxon>
        <taxon>Imparidentia</taxon>
        <taxon>Neoheterodontei</taxon>
        <taxon>Myida</taxon>
        <taxon>Myoidea</taxon>
        <taxon>Myidae</taxon>
        <taxon>Mya</taxon>
    </lineage>
</organism>
<dbReference type="EMBL" id="CP111020">
    <property type="protein sequence ID" value="WAR14313.1"/>
    <property type="molecule type" value="Genomic_DNA"/>
</dbReference>
<evidence type="ECO:0000256" key="1">
    <source>
        <dbReference type="SAM" id="SignalP"/>
    </source>
</evidence>
<name>A0ABY7EWI8_MYAAR</name>